<organism evidence="4 5">
    <name type="scientific">Sordaria brevicollis</name>
    <dbReference type="NCBI Taxonomy" id="83679"/>
    <lineage>
        <taxon>Eukaryota</taxon>
        <taxon>Fungi</taxon>
        <taxon>Dikarya</taxon>
        <taxon>Ascomycota</taxon>
        <taxon>Pezizomycotina</taxon>
        <taxon>Sordariomycetes</taxon>
        <taxon>Sordariomycetidae</taxon>
        <taxon>Sordariales</taxon>
        <taxon>Sordariaceae</taxon>
        <taxon>Sordaria</taxon>
    </lineage>
</organism>
<protein>
    <submittedName>
        <fullName evidence="4">Nineteen complex-related protein 2-domain-containing protein</fullName>
    </submittedName>
</protein>
<gene>
    <name evidence="4" type="ORF">B0T20DRAFT_412564</name>
</gene>
<keyword evidence="2" id="KW-0539">Nucleus</keyword>
<feature type="region of interest" description="Disordered" evidence="3">
    <location>
        <begin position="564"/>
        <end position="594"/>
    </location>
</feature>
<reference evidence="4" key="2">
    <citation type="submission" date="2023-07" db="EMBL/GenBank/DDBJ databases">
        <authorList>
            <consortium name="Lawrence Berkeley National Laboratory"/>
            <person name="Haridas S."/>
            <person name="Hensen N."/>
            <person name="Bonometti L."/>
            <person name="Westerberg I."/>
            <person name="Brannstrom I.O."/>
            <person name="Guillou S."/>
            <person name="Cros-Aarteil S."/>
            <person name="Calhoun S."/>
            <person name="Kuo A."/>
            <person name="Mondo S."/>
            <person name="Pangilinan J."/>
            <person name="Riley R."/>
            <person name="LaButti K."/>
            <person name="Andreopoulos B."/>
            <person name="Lipzen A."/>
            <person name="Chen C."/>
            <person name="Yanf M."/>
            <person name="Daum C."/>
            <person name="Ng V."/>
            <person name="Clum A."/>
            <person name="Steindorff A."/>
            <person name="Ohm R."/>
            <person name="Martin F."/>
            <person name="Silar P."/>
            <person name="Natvig D."/>
            <person name="Lalanne C."/>
            <person name="Gautier V."/>
            <person name="Ament-velasquez S.L."/>
            <person name="Kruys A."/>
            <person name="Hutchinson M.I."/>
            <person name="Powell A.J."/>
            <person name="Barry K."/>
            <person name="Miller A.N."/>
            <person name="Grigoriev I.V."/>
            <person name="Debuchy R."/>
            <person name="Gladieux P."/>
            <person name="Thoren M.H."/>
            <person name="Johannesson H."/>
        </authorList>
    </citation>
    <scope>NUCLEOTIDE SEQUENCE</scope>
    <source>
        <strain evidence="4">FGSC 1904</strain>
    </source>
</reference>
<dbReference type="AlphaFoldDB" id="A0AAE0PCR2"/>
<dbReference type="EMBL" id="JAUTDP010000007">
    <property type="protein sequence ID" value="KAK3397526.1"/>
    <property type="molecule type" value="Genomic_DNA"/>
</dbReference>
<sequence>MSSFGKRKPRIIQTFDDEDGDLPTLLGGEEPKKEQPVTQGPIKFGRSKPNKSSSLRRTIKISNHNDDDAQDTNGDATGKPTTTSASTEPETAGNDDEDTGAPVVVRPGFGRLASNKKKRVSSKLSFGATSEGDTEDGGNDTTTTASSDVVSAPSKKSLSQRVAEKNALRKSALTARFGTFGADEEKPRYSKEYLEELQISTPATPQNLASLSIIDDDDDDSLKAHHGAPPPGEEEEETSGAAATKTDDAMDLDPSELDGAMIVQSRDLPLSRTGDSTTAAAHILTEAEIRERKERRARLAKEHDFISLEDSDNSDDDRKRVILNTNKKPKKSESRLIAEDEDLGEGYDEFVTDGSLALGRKAEREAAKRHRQEMAELIQAAEAGSDAESDDSEAERRAAYEAVQRRAGMDGLQKPEDDLMDVDEDGAVGGGGGINQIPKMKPLPELGEVLARMRGLVQGLEDEVSRRKARIESLEKEKGEILARETEVQEILNQAGAKYQAVMGGAAPGAAGAAGAAVTTAAATSAADAATGTNTPGGVGDALKFVTQSPLRPLPPGFAADLAAATTPRERGLESFGTPTQEKGPDDVDTEMTM</sequence>
<dbReference type="GO" id="GO:0000390">
    <property type="term" value="P:spliceosomal complex disassembly"/>
    <property type="evidence" value="ECO:0007669"/>
    <property type="project" value="InterPro"/>
</dbReference>
<dbReference type="Proteomes" id="UP001281003">
    <property type="component" value="Unassembled WGS sequence"/>
</dbReference>
<proteinExistence type="predicted"/>
<dbReference type="PANTHER" id="PTHR12214:SF0">
    <property type="entry name" value="LD29489P"/>
    <property type="match status" value="1"/>
</dbReference>
<dbReference type="GO" id="GO:0003677">
    <property type="term" value="F:DNA binding"/>
    <property type="evidence" value="ECO:0007669"/>
    <property type="project" value="InterPro"/>
</dbReference>
<feature type="compositionally biased region" description="Polar residues" evidence="3">
    <location>
        <begin position="200"/>
        <end position="209"/>
    </location>
</feature>
<accession>A0AAE0PCR2</accession>
<dbReference type="PANTHER" id="PTHR12214">
    <property type="entry name" value="GC-RICH SEQUENCE DNA-BINDING FACTOR"/>
    <property type="match status" value="1"/>
</dbReference>
<comment type="subcellular location">
    <subcellularLocation>
        <location evidence="1">Nucleus</location>
    </subcellularLocation>
</comment>
<feature type="compositionally biased region" description="Polar residues" evidence="3">
    <location>
        <begin position="50"/>
        <end position="62"/>
    </location>
</feature>
<feature type="compositionally biased region" description="Low complexity" evidence="3">
    <location>
        <begin position="80"/>
        <end position="92"/>
    </location>
</feature>
<feature type="region of interest" description="Disordered" evidence="3">
    <location>
        <begin position="200"/>
        <end position="259"/>
    </location>
</feature>
<evidence type="ECO:0000256" key="1">
    <source>
        <dbReference type="ARBA" id="ARBA00004123"/>
    </source>
</evidence>
<keyword evidence="5" id="KW-1185">Reference proteome</keyword>
<name>A0AAE0PCR2_SORBR</name>
<feature type="compositionally biased region" description="Basic and acidic residues" evidence="3">
    <location>
        <begin position="394"/>
        <end position="417"/>
    </location>
</feature>
<dbReference type="GO" id="GO:0071008">
    <property type="term" value="C:U2-type post-mRNA release spliceosomal complex"/>
    <property type="evidence" value="ECO:0007669"/>
    <property type="project" value="InterPro"/>
</dbReference>
<comment type="caution">
    <text evidence="4">The sequence shown here is derived from an EMBL/GenBank/DDBJ whole genome shotgun (WGS) entry which is preliminary data.</text>
</comment>
<evidence type="ECO:0000256" key="2">
    <source>
        <dbReference type="ARBA" id="ARBA00023242"/>
    </source>
</evidence>
<dbReference type="Pfam" id="PF15458">
    <property type="entry name" value="NTR2"/>
    <property type="match status" value="1"/>
</dbReference>
<evidence type="ECO:0000256" key="3">
    <source>
        <dbReference type="SAM" id="MobiDB-lite"/>
    </source>
</evidence>
<feature type="region of interest" description="Disordered" evidence="3">
    <location>
        <begin position="1"/>
        <end position="163"/>
    </location>
</feature>
<feature type="region of interest" description="Disordered" evidence="3">
    <location>
        <begin position="381"/>
        <end position="440"/>
    </location>
</feature>
<reference evidence="4" key="1">
    <citation type="journal article" date="2023" name="Mol. Phylogenet. Evol.">
        <title>Genome-scale phylogeny and comparative genomics of the fungal order Sordariales.</title>
        <authorList>
            <person name="Hensen N."/>
            <person name="Bonometti L."/>
            <person name="Westerberg I."/>
            <person name="Brannstrom I.O."/>
            <person name="Guillou S."/>
            <person name="Cros-Aarteil S."/>
            <person name="Calhoun S."/>
            <person name="Haridas S."/>
            <person name="Kuo A."/>
            <person name="Mondo S."/>
            <person name="Pangilinan J."/>
            <person name="Riley R."/>
            <person name="LaButti K."/>
            <person name="Andreopoulos B."/>
            <person name="Lipzen A."/>
            <person name="Chen C."/>
            <person name="Yan M."/>
            <person name="Daum C."/>
            <person name="Ng V."/>
            <person name="Clum A."/>
            <person name="Steindorff A."/>
            <person name="Ohm R.A."/>
            <person name="Martin F."/>
            <person name="Silar P."/>
            <person name="Natvig D.O."/>
            <person name="Lalanne C."/>
            <person name="Gautier V."/>
            <person name="Ament-Velasquez S.L."/>
            <person name="Kruys A."/>
            <person name="Hutchinson M.I."/>
            <person name="Powell A.J."/>
            <person name="Barry K."/>
            <person name="Miller A.N."/>
            <person name="Grigoriev I.V."/>
            <person name="Debuchy R."/>
            <person name="Gladieux P."/>
            <person name="Hiltunen Thoren M."/>
            <person name="Johannesson H."/>
        </authorList>
    </citation>
    <scope>NUCLEOTIDE SEQUENCE</scope>
    <source>
        <strain evidence="4">FGSC 1904</strain>
    </source>
</reference>
<dbReference type="InterPro" id="IPR028211">
    <property type="entry name" value="Ntr2"/>
</dbReference>
<evidence type="ECO:0000313" key="4">
    <source>
        <dbReference type="EMBL" id="KAK3397526.1"/>
    </source>
</evidence>
<evidence type="ECO:0000313" key="5">
    <source>
        <dbReference type="Proteomes" id="UP001281003"/>
    </source>
</evidence>
<feature type="compositionally biased region" description="Basic residues" evidence="3">
    <location>
        <begin position="1"/>
        <end position="10"/>
    </location>
</feature>
<dbReference type="InterPro" id="IPR012890">
    <property type="entry name" value="GCFC2-like"/>
</dbReference>
<feature type="compositionally biased region" description="Low complexity" evidence="3">
    <location>
        <begin position="139"/>
        <end position="154"/>
    </location>
</feature>